<feature type="region of interest" description="Disordered" evidence="2">
    <location>
        <begin position="162"/>
        <end position="188"/>
    </location>
</feature>
<sequence length="363" mass="39732">MSADNFQTKYSSVMESMLKAAIAETTKLFETMVDELKAEISNMKKENEELKTRCCQFASERNQPTVCIISGERELLPGPSDGTEQRDQAIQCDLVPFRMMQVEQCQPLNHLEIDNTLHDHNYGEGATQMAIIVVKQEDSDDSSSHSVMKQEEVEPMEVCGQVSGDQPDPPQASACATETEGHPINQESSTGVITMPQKETPMTEQPKVIQEKVSLSSEGSTPVKVSTPNFENSTLAINTTKPRIVSGGVGLPTSNEDKDIIEFGEQDLASPNDQPTKKKSSAAIIHLTPITTKDMPSPHSQMTKAQFLAQLAVKPITEDPTKASSNYSMDATASNADTRTGVKKSFTQSAHLKKHVKNVHKIP</sequence>
<comment type="caution">
    <text evidence="3">The sequence shown here is derived from an EMBL/GenBank/DDBJ whole genome shotgun (WGS) entry which is preliminary data.</text>
</comment>
<proteinExistence type="predicted"/>
<dbReference type="AlphaFoldDB" id="A0AAN7XMS5"/>
<name>A0AAN7XMS5_ELEMC</name>
<dbReference type="Proteomes" id="UP001346869">
    <property type="component" value="Unassembled WGS sequence"/>
</dbReference>
<evidence type="ECO:0000256" key="1">
    <source>
        <dbReference type="SAM" id="Coils"/>
    </source>
</evidence>
<feature type="coiled-coil region" evidence="1">
    <location>
        <begin position="26"/>
        <end position="53"/>
    </location>
</feature>
<organism evidence="3 4">
    <name type="scientific">Eleginops maclovinus</name>
    <name type="common">Patagonian blennie</name>
    <name type="synonym">Eleginus maclovinus</name>
    <dbReference type="NCBI Taxonomy" id="56733"/>
    <lineage>
        <taxon>Eukaryota</taxon>
        <taxon>Metazoa</taxon>
        <taxon>Chordata</taxon>
        <taxon>Craniata</taxon>
        <taxon>Vertebrata</taxon>
        <taxon>Euteleostomi</taxon>
        <taxon>Actinopterygii</taxon>
        <taxon>Neopterygii</taxon>
        <taxon>Teleostei</taxon>
        <taxon>Neoteleostei</taxon>
        <taxon>Acanthomorphata</taxon>
        <taxon>Eupercaria</taxon>
        <taxon>Perciformes</taxon>
        <taxon>Notothenioidei</taxon>
        <taxon>Eleginopidae</taxon>
        <taxon>Eleginops</taxon>
    </lineage>
</organism>
<evidence type="ECO:0000256" key="2">
    <source>
        <dbReference type="SAM" id="MobiDB-lite"/>
    </source>
</evidence>
<keyword evidence="1" id="KW-0175">Coiled coil</keyword>
<reference evidence="3 4" key="2">
    <citation type="journal article" date="2023" name="Mol. Biol. Evol.">
        <title>Genomics of Secondarily Temperate Adaptation in the Only Non-Antarctic Icefish.</title>
        <authorList>
            <person name="Rivera-Colon A.G."/>
            <person name="Rayamajhi N."/>
            <person name="Minhas B.F."/>
            <person name="Madrigal G."/>
            <person name="Bilyk K.T."/>
            <person name="Yoon V."/>
            <person name="Hune M."/>
            <person name="Gregory S."/>
            <person name="Cheng C.H.C."/>
            <person name="Catchen J.M."/>
        </authorList>
    </citation>
    <scope>NUCLEOTIDE SEQUENCE [LARGE SCALE GENOMIC DNA]</scope>
    <source>
        <strain evidence="3">JMC-PN-2008</strain>
    </source>
</reference>
<dbReference type="EMBL" id="JAUZQC010000009">
    <property type="protein sequence ID" value="KAK5866388.1"/>
    <property type="molecule type" value="Genomic_DNA"/>
</dbReference>
<protein>
    <submittedName>
        <fullName evidence="3">Uncharacterized protein</fullName>
    </submittedName>
</protein>
<evidence type="ECO:0000313" key="4">
    <source>
        <dbReference type="Proteomes" id="UP001346869"/>
    </source>
</evidence>
<reference evidence="3 4" key="1">
    <citation type="journal article" date="2023" name="Genes (Basel)">
        <title>Chromosome-Level Genome Assembly and Circadian Gene Repertoire of the Patagonia Blennie Eleginops maclovinus-The Closest Ancestral Proxy of Antarctic Cryonotothenioids.</title>
        <authorList>
            <person name="Cheng C.C."/>
            <person name="Rivera-Colon A.G."/>
            <person name="Minhas B.F."/>
            <person name="Wilson L."/>
            <person name="Rayamajhi N."/>
            <person name="Vargas-Chacoff L."/>
            <person name="Catchen J.M."/>
        </authorList>
    </citation>
    <scope>NUCLEOTIDE SEQUENCE [LARGE SCALE GENOMIC DNA]</scope>
    <source>
        <strain evidence="3">JMC-PN-2008</strain>
    </source>
</reference>
<keyword evidence="4" id="KW-1185">Reference proteome</keyword>
<gene>
    <name evidence="3" type="ORF">PBY51_020584</name>
</gene>
<accession>A0AAN7XMS5</accession>
<evidence type="ECO:0000313" key="3">
    <source>
        <dbReference type="EMBL" id="KAK5866388.1"/>
    </source>
</evidence>